<dbReference type="PANTHER" id="PTHR10587:SF133">
    <property type="entry name" value="CHITIN DEACETYLASE 1-RELATED"/>
    <property type="match status" value="1"/>
</dbReference>
<proteinExistence type="predicted"/>
<dbReference type="PANTHER" id="PTHR10587">
    <property type="entry name" value="GLYCOSYL TRANSFERASE-RELATED"/>
    <property type="match status" value="1"/>
</dbReference>
<dbReference type="SUPFAM" id="SSF88713">
    <property type="entry name" value="Glycoside hydrolase/deacetylase"/>
    <property type="match status" value="1"/>
</dbReference>
<dbReference type="Proteomes" id="UP000618943">
    <property type="component" value="Unassembled WGS sequence"/>
</dbReference>
<accession>A0ABS1H7Y0</accession>
<organism evidence="5 6">
    <name type="scientific">Viridibacillus soli</name>
    <dbReference type="NCBI Taxonomy" id="2798301"/>
    <lineage>
        <taxon>Bacteria</taxon>
        <taxon>Bacillati</taxon>
        <taxon>Bacillota</taxon>
        <taxon>Bacilli</taxon>
        <taxon>Bacillales</taxon>
        <taxon>Caryophanaceae</taxon>
        <taxon>Viridibacillus</taxon>
    </lineage>
</organism>
<feature type="domain" description="NodB homology" evidence="4">
    <location>
        <begin position="277"/>
        <end position="451"/>
    </location>
</feature>
<dbReference type="Gene3D" id="3.90.640.20">
    <property type="entry name" value="Heat-shock cognate protein, ATPase"/>
    <property type="match status" value="1"/>
</dbReference>
<keyword evidence="3" id="KW-0472">Membrane</keyword>
<comment type="caution">
    <text evidence="5">The sequence shown here is derived from an EMBL/GenBank/DDBJ whole genome shotgun (WGS) entry which is preliminary data.</text>
</comment>
<dbReference type="InterPro" id="IPR050248">
    <property type="entry name" value="Polysacc_deacetylase_ArnD"/>
</dbReference>
<reference evidence="5 6" key="1">
    <citation type="submission" date="2020-12" db="EMBL/GenBank/DDBJ databases">
        <title>YIM B01967 draft genome.</title>
        <authorList>
            <person name="Yan X."/>
        </authorList>
    </citation>
    <scope>NUCLEOTIDE SEQUENCE [LARGE SCALE GENOMIC DNA]</scope>
    <source>
        <strain evidence="5 6">YIM B01967</strain>
    </source>
</reference>
<dbReference type="InterPro" id="IPR021729">
    <property type="entry name" value="DUF3298"/>
</dbReference>
<dbReference type="EMBL" id="JAEOAH010000015">
    <property type="protein sequence ID" value="MBK3495505.1"/>
    <property type="molecule type" value="Genomic_DNA"/>
</dbReference>
<dbReference type="RefSeq" id="WP_200749184.1">
    <property type="nucleotide sequence ID" value="NZ_JAEOAH010000015.1"/>
</dbReference>
<dbReference type="InterPro" id="IPR011330">
    <property type="entry name" value="Glyco_hydro/deAcase_b/a-brl"/>
</dbReference>
<gene>
    <name evidence="5" type="ORF">JFL43_11710</name>
</gene>
<evidence type="ECO:0000256" key="3">
    <source>
        <dbReference type="SAM" id="Phobius"/>
    </source>
</evidence>
<keyword evidence="3" id="KW-0812">Transmembrane</keyword>
<dbReference type="InterPro" id="IPR002509">
    <property type="entry name" value="NODB_dom"/>
</dbReference>
<evidence type="ECO:0000313" key="6">
    <source>
        <dbReference type="Proteomes" id="UP000618943"/>
    </source>
</evidence>
<evidence type="ECO:0000313" key="5">
    <source>
        <dbReference type="EMBL" id="MBK3495505.1"/>
    </source>
</evidence>
<dbReference type="CDD" id="cd10954">
    <property type="entry name" value="CE4_CtAXE_like"/>
    <property type="match status" value="1"/>
</dbReference>
<evidence type="ECO:0000256" key="1">
    <source>
        <dbReference type="ARBA" id="ARBA00022723"/>
    </source>
</evidence>
<dbReference type="Pfam" id="PF01522">
    <property type="entry name" value="Polysacc_deac_1"/>
    <property type="match status" value="1"/>
</dbReference>
<keyword evidence="3" id="KW-1133">Transmembrane helix</keyword>
<protein>
    <submittedName>
        <fullName evidence="5">Polysaccharide deacetylase family protein</fullName>
    </submittedName>
</protein>
<dbReference type="Gene3D" id="3.20.20.370">
    <property type="entry name" value="Glycoside hydrolase/deacetylase"/>
    <property type="match status" value="1"/>
</dbReference>
<name>A0ABS1H7Y0_9BACL</name>
<evidence type="ECO:0000259" key="4">
    <source>
        <dbReference type="PROSITE" id="PS51677"/>
    </source>
</evidence>
<keyword evidence="1" id="KW-0479">Metal-binding</keyword>
<dbReference type="Gene3D" id="3.30.565.40">
    <property type="entry name" value="Fervidobacterium nodosum Rt17-B1 like"/>
    <property type="match status" value="1"/>
</dbReference>
<dbReference type="InterPro" id="IPR037126">
    <property type="entry name" value="PdaC/RsiV-like_sf"/>
</dbReference>
<evidence type="ECO:0000256" key="2">
    <source>
        <dbReference type="ARBA" id="ARBA00022801"/>
    </source>
</evidence>
<dbReference type="Pfam" id="PF11738">
    <property type="entry name" value="DUF3298"/>
    <property type="match status" value="1"/>
</dbReference>
<keyword evidence="6" id="KW-1185">Reference proteome</keyword>
<keyword evidence="2" id="KW-0378">Hydrolase</keyword>
<sequence>MTTSRPKKRGLWIDTILISSILILSAILLFLFISSKTDKDSSVANGVALAAEPELKTKASEYSGITIATIISEDPRMPYSIQYPQTDNKAFNKVIKDAVYKTRDTYLEEMEKRLQKDAKKVGNLTITFDTLQHKKNYYSFVLTTTTYKGTGYKDQTVQTFMYDNKNNKQLYLNDVIKNENNLVKLASLVQQQIINNDKLKTYANTEKLKNATKPTFANYKHFSLTESNLYIYFDGEQLSNDIKSISEIRVPLTSLNSILAKPFQLEEKTANKLVKKKQIALTFDDGPNAKVTPKVLKTLKKYDAKATFFMLGSQAMYNQKLAKKVADAGHEIGNHSFSHANLKNLSNAKIKSELTRTNQEIKNVTGKNPTLFRPPYGSVDKRVRAQTNLPCILWDVDTLDWKYRNAKSLLTMIKMYAGNGDIILMHDIHPTTAQGLDAVLAYLQKQGFEFVTVSELRK</sequence>
<dbReference type="PROSITE" id="PS51677">
    <property type="entry name" value="NODB"/>
    <property type="match status" value="1"/>
</dbReference>
<feature type="transmembrane region" description="Helical" evidence="3">
    <location>
        <begin position="12"/>
        <end position="33"/>
    </location>
</feature>